<keyword evidence="6 12" id="KW-0812">Transmembrane</keyword>
<comment type="similarity">
    <text evidence="2">Belongs to the cytochrome ubiquinol oxidase subunit 2 family.</text>
</comment>
<keyword evidence="4" id="KW-1003">Cell membrane</keyword>
<dbReference type="Pfam" id="PF02322">
    <property type="entry name" value="Cyt_bd_oxida_II"/>
    <property type="match status" value="1"/>
</dbReference>
<evidence type="ECO:0000256" key="11">
    <source>
        <dbReference type="ARBA" id="ARBA00023136"/>
    </source>
</evidence>
<feature type="transmembrane region" description="Helical" evidence="12">
    <location>
        <begin position="261"/>
        <end position="284"/>
    </location>
</feature>
<keyword evidence="9 12" id="KW-1133">Transmembrane helix</keyword>
<evidence type="ECO:0000313" key="13">
    <source>
        <dbReference type="EMBL" id="HGC43997.1"/>
    </source>
</evidence>
<feature type="transmembrane region" description="Helical" evidence="12">
    <location>
        <begin position="203"/>
        <end position="224"/>
    </location>
</feature>
<dbReference type="GO" id="GO:0005886">
    <property type="term" value="C:plasma membrane"/>
    <property type="evidence" value="ECO:0007669"/>
    <property type="project" value="UniProtKB-SubCell"/>
</dbReference>
<keyword evidence="11 12" id="KW-0472">Membrane</keyword>
<accession>A0A8J4HCY3</accession>
<dbReference type="PIRSF" id="PIRSF000267">
    <property type="entry name" value="Cyt_oxidse_sub2"/>
    <property type="match status" value="1"/>
</dbReference>
<dbReference type="InterPro" id="IPR003317">
    <property type="entry name" value="Cyt-d_oxidase_su2"/>
</dbReference>
<reference evidence="13" key="1">
    <citation type="journal article" date="2020" name="mSystems">
        <title>Genome- and Community-Level Interaction Insights into Carbon Utilization and Element Cycling Functions of Hydrothermarchaeota in Hydrothermal Sediment.</title>
        <authorList>
            <person name="Zhou Z."/>
            <person name="Liu Y."/>
            <person name="Xu W."/>
            <person name="Pan J."/>
            <person name="Luo Z.H."/>
            <person name="Li M."/>
        </authorList>
    </citation>
    <scope>NUCLEOTIDE SEQUENCE</scope>
    <source>
        <strain evidence="13">SpSt-997</strain>
    </source>
</reference>
<name>A0A8J4HCY3_9PROT</name>
<feature type="transmembrane region" description="Helical" evidence="12">
    <location>
        <begin position="291"/>
        <end position="315"/>
    </location>
</feature>
<feature type="transmembrane region" description="Helical" evidence="12">
    <location>
        <begin position="335"/>
        <end position="358"/>
    </location>
</feature>
<dbReference type="GO" id="GO:0019646">
    <property type="term" value="P:aerobic electron transport chain"/>
    <property type="evidence" value="ECO:0007669"/>
    <property type="project" value="TreeGrafter"/>
</dbReference>
<organism evidence="13">
    <name type="scientific">Acidicaldus sp</name>
    <dbReference type="NCBI Taxonomy" id="1872105"/>
    <lineage>
        <taxon>Bacteria</taxon>
        <taxon>Pseudomonadati</taxon>
        <taxon>Pseudomonadota</taxon>
        <taxon>Alphaproteobacteria</taxon>
        <taxon>Acetobacterales</taxon>
        <taxon>Acetobacteraceae</taxon>
        <taxon>Acidicaldus</taxon>
    </lineage>
</organism>
<evidence type="ECO:0000256" key="2">
    <source>
        <dbReference type="ARBA" id="ARBA00007543"/>
    </source>
</evidence>
<feature type="transmembrane region" description="Helical" evidence="12">
    <location>
        <begin position="161"/>
        <end position="183"/>
    </location>
</feature>
<dbReference type="GO" id="GO:0009055">
    <property type="term" value="F:electron transfer activity"/>
    <property type="evidence" value="ECO:0007669"/>
    <property type="project" value="TreeGrafter"/>
</dbReference>
<keyword evidence="3" id="KW-0813">Transport</keyword>
<evidence type="ECO:0000256" key="4">
    <source>
        <dbReference type="ARBA" id="ARBA00022475"/>
    </source>
</evidence>
<feature type="transmembrane region" description="Helical" evidence="12">
    <location>
        <begin position="118"/>
        <end position="141"/>
    </location>
</feature>
<sequence length="379" mass="41333">METYVILKLIWTLLLGVLLIGLAVMVGMDMGVGTLLRFVGRSDAERRATLNAIGPHWDGNQVWFILGGGAIFAAFPTLYATSFSTFYVVMILLLFSMILRPVAFEYRSKVDARRWRGAWDWAFLISGAVPMIVFGAAIGNILEGVAFHFSWDGQYYQDQSFIWYLLNPFALLCGVMSLALAVYQGGAMLMMRTEAPIAGRARAFAIAAGWLAALLFAAGGFWVARLPGFVLTQPVDPGMPATPLVGSGVAMAVGAWLNNFYIAPLLWIAPGLGFFGMIVGPLALAARRPAWGWWLGALAWVGTIFTVGFAMFPFLMPSTTAPAQSLTVWNASGSAYNLSWMLAFTLVFAPAVVIYTGWAFRVMRGKVKTNAIAENEHSY</sequence>
<dbReference type="GO" id="GO:0046872">
    <property type="term" value="F:metal ion binding"/>
    <property type="evidence" value="ECO:0007669"/>
    <property type="project" value="UniProtKB-KW"/>
</dbReference>
<evidence type="ECO:0000256" key="7">
    <source>
        <dbReference type="ARBA" id="ARBA00022723"/>
    </source>
</evidence>
<keyword evidence="10" id="KW-0408">Iron</keyword>
<dbReference type="GO" id="GO:0016682">
    <property type="term" value="F:oxidoreductase activity, acting on diphenols and related substances as donors, oxygen as acceptor"/>
    <property type="evidence" value="ECO:0007669"/>
    <property type="project" value="TreeGrafter"/>
</dbReference>
<evidence type="ECO:0000256" key="6">
    <source>
        <dbReference type="ARBA" id="ARBA00022692"/>
    </source>
</evidence>
<proteinExistence type="inferred from homology"/>
<comment type="subcellular location">
    <subcellularLocation>
        <location evidence="1">Cell membrane</location>
        <topology evidence="1">Multi-pass membrane protein</topology>
    </subcellularLocation>
</comment>
<dbReference type="PANTHER" id="PTHR43141">
    <property type="entry name" value="CYTOCHROME BD2 SUBUNIT II"/>
    <property type="match status" value="1"/>
</dbReference>
<keyword evidence="5" id="KW-0349">Heme</keyword>
<dbReference type="GO" id="GO:0070069">
    <property type="term" value="C:cytochrome complex"/>
    <property type="evidence" value="ECO:0007669"/>
    <property type="project" value="TreeGrafter"/>
</dbReference>
<feature type="transmembrane region" description="Helical" evidence="12">
    <location>
        <begin position="86"/>
        <end position="106"/>
    </location>
</feature>
<keyword evidence="8" id="KW-0249">Electron transport</keyword>
<feature type="transmembrane region" description="Helical" evidence="12">
    <location>
        <begin position="6"/>
        <end position="39"/>
    </location>
</feature>
<evidence type="ECO:0000256" key="9">
    <source>
        <dbReference type="ARBA" id="ARBA00022989"/>
    </source>
</evidence>
<evidence type="ECO:0000256" key="3">
    <source>
        <dbReference type="ARBA" id="ARBA00022448"/>
    </source>
</evidence>
<dbReference type="EMBL" id="DTQM01000234">
    <property type="protein sequence ID" value="HGC43997.1"/>
    <property type="molecule type" value="Genomic_DNA"/>
</dbReference>
<evidence type="ECO:0000256" key="10">
    <source>
        <dbReference type="ARBA" id="ARBA00023004"/>
    </source>
</evidence>
<evidence type="ECO:0000256" key="12">
    <source>
        <dbReference type="SAM" id="Phobius"/>
    </source>
</evidence>
<protein>
    <submittedName>
        <fullName evidence="13">Cytochrome d ubiquinol oxidase subunit II</fullName>
    </submittedName>
</protein>
<evidence type="ECO:0000256" key="5">
    <source>
        <dbReference type="ARBA" id="ARBA00022617"/>
    </source>
</evidence>
<keyword evidence="7" id="KW-0479">Metal-binding</keyword>
<comment type="caution">
    <text evidence="13">The sequence shown here is derived from an EMBL/GenBank/DDBJ whole genome shotgun (WGS) entry which is preliminary data.</text>
</comment>
<dbReference type="AlphaFoldDB" id="A0A8J4HCY3"/>
<dbReference type="PANTHER" id="PTHR43141:SF5">
    <property type="entry name" value="CYTOCHROME BD-I UBIQUINOL OXIDASE SUBUNIT 2"/>
    <property type="match status" value="1"/>
</dbReference>
<dbReference type="NCBIfam" id="TIGR00203">
    <property type="entry name" value="cydB"/>
    <property type="match status" value="1"/>
</dbReference>
<evidence type="ECO:0000256" key="8">
    <source>
        <dbReference type="ARBA" id="ARBA00022982"/>
    </source>
</evidence>
<evidence type="ECO:0000256" key="1">
    <source>
        <dbReference type="ARBA" id="ARBA00004651"/>
    </source>
</evidence>
<gene>
    <name evidence="13" type="primary">cydB</name>
    <name evidence="13" type="ORF">ENY07_12380</name>
</gene>